<name>U6LNB0_9EIME</name>
<dbReference type="PANTHER" id="PTHR46104:SF1">
    <property type="entry name" value="GENE 9195-RELATED"/>
    <property type="match status" value="1"/>
</dbReference>
<dbReference type="VEuPathDB" id="ToxoDB:EBH_0025120"/>
<evidence type="ECO:0000313" key="2">
    <source>
        <dbReference type="EMBL" id="CDJ49290.1"/>
    </source>
</evidence>
<reference evidence="2" key="2">
    <citation type="submission" date="2013-10" db="EMBL/GenBank/DDBJ databases">
        <authorList>
            <person name="Aslett M."/>
        </authorList>
    </citation>
    <scope>NUCLEOTIDE SEQUENCE [LARGE SCALE GENOMIC DNA]</scope>
    <source>
        <strain evidence="2">Houghton</strain>
    </source>
</reference>
<dbReference type="PROSITE" id="PS50022">
    <property type="entry name" value="FA58C_3"/>
    <property type="match status" value="1"/>
</dbReference>
<dbReference type="InterPro" id="IPR011042">
    <property type="entry name" value="6-blade_b-propeller_TolB-like"/>
</dbReference>
<dbReference type="OrthoDB" id="346529at2759"/>
<dbReference type="SUPFAM" id="SSF63825">
    <property type="entry name" value="YWTD domain"/>
    <property type="match status" value="1"/>
</dbReference>
<dbReference type="Gene3D" id="2.60.120.260">
    <property type="entry name" value="Galactose-binding domain-like"/>
    <property type="match status" value="1"/>
</dbReference>
<protein>
    <submittedName>
        <fullName evidence="2">Cast multi-domain protein, related</fullName>
    </submittedName>
</protein>
<dbReference type="SMART" id="SM01411">
    <property type="entry name" value="Ephrin_rec_like"/>
    <property type="match status" value="20"/>
</dbReference>
<dbReference type="EMBL" id="HG711585">
    <property type="protein sequence ID" value="CDJ49290.1"/>
    <property type="molecule type" value="Genomic_DNA"/>
</dbReference>
<feature type="domain" description="F5/8 type C" evidence="1">
    <location>
        <begin position="2295"/>
        <end position="2395"/>
    </location>
</feature>
<organism evidence="2 3">
    <name type="scientific">Eimeria brunetti</name>
    <dbReference type="NCBI Taxonomy" id="51314"/>
    <lineage>
        <taxon>Eukaryota</taxon>
        <taxon>Sar</taxon>
        <taxon>Alveolata</taxon>
        <taxon>Apicomplexa</taxon>
        <taxon>Conoidasida</taxon>
        <taxon>Coccidia</taxon>
        <taxon>Eucoccidiorida</taxon>
        <taxon>Eimeriorina</taxon>
        <taxon>Eimeriidae</taxon>
        <taxon>Eimeria</taxon>
    </lineage>
</organism>
<evidence type="ECO:0000259" key="1">
    <source>
        <dbReference type="PROSITE" id="PS50022"/>
    </source>
</evidence>
<proteinExistence type="predicted"/>
<dbReference type="Gene3D" id="2.10.50.10">
    <property type="entry name" value="Tumor Necrosis Factor Receptor, subunit A, domain 2"/>
    <property type="match status" value="5"/>
</dbReference>
<gene>
    <name evidence="2" type="ORF">EBH_0025120</name>
</gene>
<dbReference type="Gene3D" id="2.120.10.30">
    <property type="entry name" value="TolB, C-terminal domain"/>
    <property type="match status" value="1"/>
</dbReference>
<accession>U6LNB0</accession>
<reference evidence="2" key="1">
    <citation type="submission" date="2013-10" db="EMBL/GenBank/DDBJ databases">
        <title>Genomic analysis of the causative agents of coccidiosis in chickens.</title>
        <authorList>
            <person name="Reid A.J."/>
            <person name="Blake D."/>
            <person name="Billington K."/>
            <person name="Browne H."/>
            <person name="Dunn M."/>
            <person name="Hung S."/>
            <person name="Kawahara F."/>
            <person name="Miranda-Saavedra D."/>
            <person name="Mourier T."/>
            <person name="Nagra H."/>
            <person name="Otto T.D."/>
            <person name="Rawlings N."/>
            <person name="Sanchez A."/>
            <person name="Sanders M."/>
            <person name="Subramaniam C."/>
            <person name="Tay Y."/>
            <person name="Dear P."/>
            <person name="Doerig C."/>
            <person name="Gruber A."/>
            <person name="Parkinson J."/>
            <person name="Shirley M."/>
            <person name="Wan K.L."/>
            <person name="Berriman M."/>
            <person name="Tomley F."/>
            <person name="Pain A."/>
        </authorList>
    </citation>
    <scope>NUCLEOTIDE SEQUENCE [LARGE SCALE GENOMIC DNA]</scope>
    <source>
        <strain evidence="2">Houghton</strain>
    </source>
</reference>
<keyword evidence="3" id="KW-1185">Reference proteome</keyword>
<dbReference type="InterPro" id="IPR000421">
    <property type="entry name" value="FA58C"/>
</dbReference>
<dbReference type="InterPro" id="IPR009030">
    <property type="entry name" value="Growth_fac_rcpt_cys_sf"/>
</dbReference>
<dbReference type="Proteomes" id="UP000030750">
    <property type="component" value="Unassembled WGS sequence"/>
</dbReference>
<evidence type="ECO:0000313" key="3">
    <source>
        <dbReference type="Proteomes" id="UP000030750"/>
    </source>
</evidence>
<dbReference type="SUPFAM" id="SSF57184">
    <property type="entry name" value="Growth factor receptor domain"/>
    <property type="match status" value="5"/>
</dbReference>
<dbReference type="PANTHER" id="PTHR46104">
    <property type="entry name" value="GENE 9195-RELATED-RELATED"/>
    <property type="match status" value="1"/>
</dbReference>
<sequence length="2690" mass="281657">MGLLRRAFKEGTVSFSDLSVKAAGGDYRLLFSLLSPSVGRPIEALSEPFSVHAAAAAALQFVLQPPADVAAGSKFQVSIHLEDMHGNLVQQPHTIRLTARKETAETAAETEAGAAAVGFLTAAATAAEAAAAAAAETETKAGVAIFSDLALPASKDPIYLKGPPSGGPPPLTVSPTTLVFNEGETGVSKTLQIRALDDSVVRYSPGVSDLPSRLLLQHYRMHLAAASEDPLWGPTAVEWLSDSFIEVRVLENDKIKLKFDKLDTQPVLLRRGDEISYEVSLFFSPFEVPIHLSLEAPVGVLVDPPFISFDGDNWNVPQLVRVEVTDLFPAAPLVAAEGLPAGQAASKLVITHRLEGKLGVLTLQEEENLFFWVEEEGKGKVVWKDLPGAVLAGSPFAVSFQLSLQPLETVTVVLRCGPLLETISSSSSSSSSSSIILTPLQWQRGATFRLRAKDDKDTTQPSRVETCEVYMHSGDSRFVSSIKETKETAEEDEGSSVSFVVLPGTSACMQCVEGHFCPDGATRPEPCPAGSTASAGAATCRLCAEGCRCMTPADGDCALREAGSCPPGRYPREGRCPPCPEGSFCPGGGPRPGGPQRCPSGTYSPAGSAACMQCPPGSFCPSPKLSDLQACPPGTYSDAGSTACSPCPAGFRCFSSAESSPLTPCGPGEYSEEGESSCLPCPKNHACPTPLEKVPCERPMQFAPVGQQMCKPCPREYQCEGEDPKACEPGFSSREGDGVCSKAKKEANTILDLQIEENTAPRADSTCPAGTYNQGTGCFFYHPFGYCGPGKCFECTKGKVCPPGIKEPLPLDAGYFSMESQLMSASEATLCPRGTYCPEGSTKPQYCATDQICQGGSAPPLTCPPGTIRAVPSTDATNDPSVCATCPIGYYCPSSTEPAKPCPLGTYSKTDGAISIDSCIVFPPGYLPVQEAEVLPIRRRVATAPLTYCTGAARGTTVLQAPKEARKGLVMLGHIPVFQGWQMLASALVACPATTARKDIIQCLPCPAGKYCPTGCYIPGTCPEGTYSDGHGTKSPGPGTHPSMCRRCPTGYSCGSYCPLDVTTYDMLSIYRCRAGMLCDEEGWSDLSLSKPCPEGYYCPTGAAAAIPCPGGTYNPLQRRTSVSDCMISKAGTYAEEATVSADGTGVCEPGYFCPPGSSSPRQVACPAQTYNPERGGASANDCKPCPAGKFCGIGVSTPENCPKGHYCPVGSSDPRPCPTGTVRDSTGAKSEQDCDPCPAGHYCETPGLSQPTGLCAPGTLCLERATNPAPRDGLTGRICPALGYCEEGATQLQACTPGNFNPYEGGTSSSDCRECFPGAYCNVVDSKPVVGPCEGGYTCPKGSTSATASIAPAGSYAPVGSAIAKPCRPGTHAENEGMTACLPCPAGFYCDEAGMGTNKVYRKDCRKGMYCEEGSIIHKNCPPGTYNPDKNGQTIDDCRACPPGKYCQQEELHEPTGDCAAGYYCAARSISIAPLETDSFGNGPCPAGYYCPEGIEDPVPCPEGTYQPSTRASDRTDCLACKAGWYCENPGLSEPTAQCSPGYFCEDGSTKAEPKGKKCPAGHMCPIGSAFARPCVPGTYQDMEGSTFCNPCPGGYYCPLGAKLSFDKSVICPVGSFCPRGTKDGKEYLCPPGFYNPVQGISSVLNCLPCPPGKYCTTSGLHEPTGECSEGFYCTSGARYPNEVTHECVFESGVLGKGTGTCASREDPFATKPEAEDFCKKSNDCVGIEETESLFYVRCGGVEAPDEGITSIFYPKLCVEAGLCPAGYICPEGTGTPQKCPFGKYCSSMGLADVSGDCAAGFFCDEGAHGKRISVKSVLLASSAHSLAFQPLQGTALVAFSAKQESHHLLMPQIFVPKGTTAPKELQNPFLAAQAHTSRRQVQRLASYVLKGTYGKIEGATSVESCQLCEGGQMCNTPGTGIKGNNAMANCPAGFYCPEGAGSTTPTACTYGEHCPEKSTAPTPCPTGYYCASEALEWPTGRCRGGYVCKVRAVTHSPETATSGAACIENSEGYPCPAGYYCQTGPLVDTFAGSGSAGADGNGGPANEATFTSLSAIAMNLARGELVVADSTGGRISTILLSTGILTDVKTGLGAIGGIAVSNDGNTLYISQSDSGTIVAFNLNEKTQSNVVTGLVTPSGLCLSLDGETLYVAEAGAGLVKAIDLDTKGITSAVGNGATANIELNNPRAVALSLDGEIYVADTGNFRILRAHDDEVEVVQILPPLVRTMKESELEYTLGEITSLAYGRLAQLSIGFACQGQGQPEVTGRCSDGYYCPEGSTKTNAVACPLGHYCKALESVFTNVAFKGNVELTISGDYVGSGTPDKVTNGDTGLGTGWISKNTSSGGHGLTVDFGDIFFINEITVISGSTEGKNVLSSFSVHYFHSASSTYVELFSVTSNKLSTYSLNFGEVATRKIMLSTTDSQVYLSEIQVSGTSSPGQYCGTRGLQDPTGNCLAGYYCKGGAWSPAPHPDEKNPDGISGSAGSLCPIGYYCPAGTDSPKACLEGTSSSIPGGKEQQDCLSCQPGQYCSSTMGTGLCAEGYYCAGGSTTPTPTDNVTGNVCPAGHFCPEGSYVAQRLSAQQVTHVVKAQSSLYLVRREHLPLAKAAHLASFALVGLCATMSGWLVPLQYALVASFAPGELVRICYPYMYLARTAMTTGFVPLVTIAPLVPRHRHLVLVEPSRMELGH</sequence>